<evidence type="ECO:0000313" key="3">
    <source>
        <dbReference type="EMBL" id="KAJ7221587.1"/>
    </source>
</evidence>
<reference evidence="3" key="1">
    <citation type="submission" date="2023-03" db="EMBL/GenBank/DDBJ databases">
        <title>Massive genome expansion in bonnet fungi (Mycena s.s.) driven by repeated elements and novel gene families across ecological guilds.</title>
        <authorList>
            <consortium name="Lawrence Berkeley National Laboratory"/>
            <person name="Harder C.B."/>
            <person name="Miyauchi S."/>
            <person name="Viragh M."/>
            <person name="Kuo A."/>
            <person name="Thoen E."/>
            <person name="Andreopoulos B."/>
            <person name="Lu D."/>
            <person name="Skrede I."/>
            <person name="Drula E."/>
            <person name="Henrissat B."/>
            <person name="Morin E."/>
            <person name="Kohler A."/>
            <person name="Barry K."/>
            <person name="LaButti K."/>
            <person name="Morin E."/>
            <person name="Salamov A."/>
            <person name="Lipzen A."/>
            <person name="Mereny Z."/>
            <person name="Hegedus B."/>
            <person name="Baldrian P."/>
            <person name="Stursova M."/>
            <person name="Weitz H."/>
            <person name="Taylor A."/>
            <person name="Grigoriev I.V."/>
            <person name="Nagy L.G."/>
            <person name="Martin F."/>
            <person name="Kauserud H."/>
        </authorList>
    </citation>
    <scope>NUCLEOTIDE SEQUENCE</scope>
    <source>
        <strain evidence="3">9144</strain>
    </source>
</reference>
<evidence type="ECO:0000313" key="4">
    <source>
        <dbReference type="Proteomes" id="UP001219525"/>
    </source>
</evidence>
<dbReference type="PROSITE" id="PS50005">
    <property type="entry name" value="TPR"/>
    <property type="match status" value="1"/>
</dbReference>
<dbReference type="InterPro" id="IPR019734">
    <property type="entry name" value="TPR_rpt"/>
</dbReference>
<accession>A0AAD6VVH3</accession>
<dbReference type="PANTHER" id="PTHR46423">
    <property type="entry name" value="RNA POLYMERASE II-ASSOCIATED PROTEIN 3"/>
    <property type="match status" value="1"/>
</dbReference>
<protein>
    <submittedName>
        <fullName evidence="3">Uncharacterized protein</fullName>
    </submittedName>
</protein>
<dbReference type="GO" id="GO:0101031">
    <property type="term" value="C:protein folding chaperone complex"/>
    <property type="evidence" value="ECO:0007669"/>
    <property type="project" value="TreeGrafter"/>
</dbReference>
<comment type="caution">
    <text evidence="3">The sequence shown here is derived from an EMBL/GenBank/DDBJ whole genome shotgun (WGS) entry which is preliminary data.</text>
</comment>
<keyword evidence="1 2" id="KW-0802">TPR repeat</keyword>
<dbReference type="EMBL" id="JARJCW010000008">
    <property type="protein sequence ID" value="KAJ7221587.1"/>
    <property type="molecule type" value="Genomic_DNA"/>
</dbReference>
<feature type="repeat" description="TPR" evidence="2">
    <location>
        <begin position="5"/>
        <end position="38"/>
    </location>
</feature>
<dbReference type="Gene3D" id="1.25.40.10">
    <property type="entry name" value="Tetratricopeptide repeat domain"/>
    <property type="match status" value="1"/>
</dbReference>
<name>A0AAD6VVH3_9AGAR</name>
<dbReference type="PANTHER" id="PTHR46423:SF1">
    <property type="entry name" value="RNA POLYMERASE II-ASSOCIATED PROTEIN 3"/>
    <property type="match status" value="1"/>
</dbReference>
<sequence>MEARAKSYKNLGDNAFRRRKYAEAAAMYNKAVDVHPQPVYMSSLAATYLELEDYEKAEDAASMALIHDPRMTRARFLRGLARKGRHQYLAAKIDFEMVLREDPICAEAEEELGGMQRLCKMFGLSVDDSDSAQYPSPSPDWPAQPPMVIEVVKPHSHASGLRRLPDSIVDFHNLPDIPRSTENIRQRNLNYLKETHVAMRAAWPKLKRAAQEERARKAERIAETRRNMELFAMIDMLPEDGPVPSL</sequence>
<dbReference type="AlphaFoldDB" id="A0AAD6VVH3"/>
<dbReference type="InterPro" id="IPR051966">
    <property type="entry name" value="RPAP3"/>
</dbReference>
<dbReference type="SMART" id="SM00028">
    <property type="entry name" value="TPR"/>
    <property type="match status" value="3"/>
</dbReference>
<gene>
    <name evidence="3" type="ORF">GGX14DRAFT_430326</name>
</gene>
<proteinExistence type="predicted"/>
<dbReference type="InterPro" id="IPR011990">
    <property type="entry name" value="TPR-like_helical_dom_sf"/>
</dbReference>
<keyword evidence="4" id="KW-1185">Reference proteome</keyword>
<evidence type="ECO:0000256" key="1">
    <source>
        <dbReference type="ARBA" id="ARBA00022803"/>
    </source>
</evidence>
<organism evidence="3 4">
    <name type="scientific">Mycena pura</name>
    <dbReference type="NCBI Taxonomy" id="153505"/>
    <lineage>
        <taxon>Eukaryota</taxon>
        <taxon>Fungi</taxon>
        <taxon>Dikarya</taxon>
        <taxon>Basidiomycota</taxon>
        <taxon>Agaricomycotina</taxon>
        <taxon>Agaricomycetes</taxon>
        <taxon>Agaricomycetidae</taxon>
        <taxon>Agaricales</taxon>
        <taxon>Marasmiineae</taxon>
        <taxon>Mycenaceae</taxon>
        <taxon>Mycena</taxon>
    </lineage>
</organism>
<dbReference type="Proteomes" id="UP001219525">
    <property type="component" value="Unassembled WGS sequence"/>
</dbReference>
<evidence type="ECO:0000256" key="2">
    <source>
        <dbReference type="PROSITE-ProRule" id="PRU00339"/>
    </source>
</evidence>
<dbReference type="SUPFAM" id="SSF48452">
    <property type="entry name" value="TPR-like"/>
    <property type="match status" value="1"/>
</dbReference>